<keyword evidence="2" id="KW-0812">Transmembrane</keyword>
<keyword evidence="4" id="KW-1185">Reference proteome</keyword>
<sequence length="440" mass="47466">MTEKNAFNERLVALCSALDGLVTTISTVSVETRPLNEVFGWNVPGVRRGDMIALTKSLAERIRAVPDPELTDEQAENVEAFTRGITVLTAATVPQLFNGGNSAQAVPALLSTLATLETLLSDIFQWPTSPDLHSLPPRLAKRIKAAATRVSSLEESTSDLDTKVSKILAAHEAADSLELDLASLSEAREKTSRFEADARVAAQKANEALSVAVGRSEVLERLEKDAEAIVAKCEDSYRIATSKGLAGAFDDRAHKLNVSIRWWTGSLIFALIIGAVIGYDRVHALSGLLTSAAPSWGAIALHIGVSLVSVGAPFWFAWLATKQIGQRFRLAEDYAFKASVSKAYEGYRKEAVRIDPAFESRLFGSTLSRLEEAPLRLLADDKNHGSPWHELVNSKAFLKAMSMVPELREKVVDLAGRAATNKSASDSSANTAGDSPPARE</sequence>
<evidence type="ECO:0000313" key="4">
    <source>
        <dbReference type="Proteomes" id="UP001629230"/>
    </source>
</evidence>
<proteinExistence type="predicted"/>
<organism evidence="3 4">
    <name type="scientific">Paraburkholderia dipogonis</name>
    <dbReference type="NCBI Taxonomy" id="1211383"/>
    <lineage>
        <taxon>Bacteria</taxon>
        <taxon>Pseudomonadati</taxon>
        <taxon>Pseudomonadota</taxon>
        <taxon>Betaproteobacteria</taxon>
        <taxon>Burkholderiales</taxon>
        <taxon>Burkholderiaceae</taxon>
        <taxon>Paraburkholderia</taxon>
    </lineage>
</organism>
<evidence type="ECO:0000313" key="3">
    <source>
        <dbReference type="EMBL" id="MFM0002653.1"/>
    </source>
</evidence>
<keyword evidence="2" id="KW-0472">Membrane</keyword>
<dbReference type="Proteomes" id="UP001629230">
    <property type="component" value="Unassembled WGS sequence"/>
</dbReference>
<feature type="compositionally biased region" description="Polar residues" evidence="1">
    <location>
        <begin position="420"/>
        <end position="433"/>
    </location>
</feature>
<dbReference type="RefSeq" id="WP_408177954.1">
    <property type="nucleotide sequence ID" value="NZ_JAQQEZ010000010.1"/>
</dbReference>
<feature type="region of interest" description="Disordered" evidence="1">
    <location>
        <begin position="418"/>
        <end position="440"/>
    </location>
</feature>
<evidence type="ECO:0000256" key="1">
    <source>
        <dbReference type="SAM" id="MobiDB-lite"/>
    </source>
</evidence>
<protein>
    <submittedName>
        <fullName evidence="3">Uncharacterized protein</fullName>
    </submittedName>
</protein>
<feature type="transmembrane region" description="Helical" evidence="2">
    <location>
        <begin position="299"/>
        <end position="320"/>
    </location>
</feature>
<reference evidence="3 4" key="1">
    <citation type="journal article" date="2024" name="Chem. Sci.">
        <title>Discovery of megapolipeptins by genome mining of a Burkholderiales bacteria collection.</title>
        <authorList>
            <person name="Paulo B.S."/>
            <person name="Recchia M.J.J."/>
            <person name="Lee S."/>
            <person name="Fergusson C.H."/>
            <person name="Romanowski S.B."/>
            <person name="Hernandez A."/>
            <person name="Krull N."/>
            <person name="Liu D.Y."/>
            <person name="Cavanagh H."/>
            <person name="Bos A."/>
            <person name="Gray C.A."/>
            <person name="Murphy B.T."/>
            <person name="Linington R.G."/>
            <person name="Eustaquio A.S."/>
        </authorList>
    </citation>
    <scope>NUCLEOTIDE SEQUENCE [LARGE SCALE GENOMIC DNA]</scope>
    <source>
        <strain evidence="3 4">RL17-350-BIC-A</strain>
    </source>
</reference>
<feature type="transmembrane region" description="Helical" evidence="2">
    <location>
        <begin position="262"/>
        <end position="279"/>
    </location>
</feature>
<evidence type="ECO:0000256" key="2">
    <source>
        <dbReference type="SAM" id="Phobius"/>
    </source>
</evidence>
<keyword evidence="2" id="KW-1133">Transmembrane helix</keyword>
<gene>
    <name evidence="3" type="ORF">PQR57_16655</name>
</gene>
<name>A0ABW9AQZ4_9BURK</name>
<dbReference type="EMBL" id="JAQQEZ010000010">
    <property type="protein sequence ID" value="MFM0002653.1"/>
    <property type="molecule type" value="Genomic_DNA"/>
</dbReference>
<accession>A0ABW9AQZ4</accession>
<comment type="caution">
    <text evidence="3">The sequence shown here is derived from an EMBL/GenBank/DDBJ whole genome shotgun (WGS) entry which is preliminary data.</text>
</comment>